<dbReference type="InterPro" id="IPR036322">
    <property type="entry name" value="WD40_repeat_dom_sf"/>
</dbReference>
<evidence type="ECO:0000256" key="4">
    <source>
        <dbReference type="ARBA" id="ARBA00023125"/>
    </source>
</evidence>
<dbReference type="SUPFAM" id="SSF50978">
    <property type="entry name" value="WD40 repeat-like"/>
    <property type="match status" value="1"/>
</dbReference>
<dbReference type="EMBL" id="LR593886">
    <property type="protein sequence ID" value="VTR94185.1"/>
    <property type="molecule type" value="Genomic_DNA"/>
</dbReference>
<feature type="repeat" description="WD" evidence="6">
    <location>
        <begin position="269"/>
        <end position="310"/>
    </location>
</feature>
<evidence type="ECO:0000259" key="8">
    <source>
        <dbReference type="Pfam" id="PF08281"/>
    </source>
</evidence>
<dbReference type="AlphaFoldDB" id="A0A6P2D1E2"/>
<dbReference type="InterPro" id="IPR014284">
    <property type="entry name" value="RNA_pol_sigma-70_dom"/>
</dbReference>
<dbReference type="SMART" id="SM00320">
    <property type="entry name" value="WD40"/>
    <property type="match status" value="1"/>
</dbReference>
<dbReference type="InterPro" id="IPR013324">
    <property type="entry name" value="RNA_pol_sigma_r3/r4-like"/>
</dbReference>
<evidence type="ECO:0000256" key="2">
    <source>
        <dbReference type="ARBA" id="ARBA00023015"/>
    </source>
</evidence>
<comment type="similarity">
    <text evidence="1">Belongs to the sigma-70 factor family. ECF subfamily.</text>
</comment>
<proteinExistence type="inferred from homology"/>
<dbReference type="InterPro" id="IPR036388">
    <property type="entry name" value="WH-like_DNA-bd_sf"/>
</dbReference>
<keyword evidence="3" id="KW-0731">Sigma factor</keyword>
<dbReference type="Pfam" id="PF00400">
    <property type="entry name" value="WD40"/>
    <property type="match status" value="1"/>
</dbReference>
<dbReference type="Pfam" id="PF08281">
    <property type="entry name" value="Sigma70_r4_2"/>
    <property type="match status" value="1"/>
</dbReference>
<dbReference type="InterPro" id="IPR013325">
    <property type="entry name" value="RNA_pol_sigma_r2"/>
</dbReference>
<keyword evidence="2" id="KW-0805">Transcription regulation</keyword>
<name>A0A6P2D1E2_9BACT</name>
<reference evidence="9 10" key="1">
    <citation type="submission" date="2019-05" db="EMBL/GenBank/DDBJ databases">
        <authorList>
            <consortium name="Science for Life Laboratories"/>
        </authorList>
    </citation>
    <scope>NUCLEOTIDE SEQUENCE [LARGE SCALE GENOMIC DNA]</scope>
    <source>
        <strain evidence="9">Soil9</strain>
    </source>
</reference>
<keyword evidence="10" id="KW-1185">Reference proteome</keyword>
<evidence type="ECO:0000313" key="10">
    <source>
        <dbReference type="Proteomes" id="UP000464178"/>
    </source>
</evidence>
<evidence type="ECO:0000259" key="7">
    <source>
        <dbReference type="Pfam" id="PF04542"/>
    </source>
</evidence>
<accession>A0A6P2D1E2</accession>
<dbReference type="SUPFAM" id="SSF88946">
    <property type="entry name" value="Sigma2 domain of RNA polymerase sigma factors"/>
    <property type="match status" value="1"/>
</dbReference>
<feature type="domain" description="RNA polymerase sigma-70 region 2" evidence="7">
    <location>
        <begin position="3"/>
        <end position="63"/>
    </location>
</feature>
<dbReference type="NCBIfam" id="TIGR02937">
    <property type="entry name" value="sigma70-ECF"/>
    <property type="match status" value="1"/>
</dbReference>
<dbReference type="Pfam" id="PF04542">
    <property type="entry name" value="Sigma70_r2"/>
    <property type="match status" value="1"/>
</dbReference>
<keyword evidence="6" id="KW-0853">WD repeat</keyword>
<sequence length="337" mass="35706">MWRHGAMVWGACRRVLDPDRAAAEDACQAAFVALAEHAARLRVRPALAAWLHRVAVRAAFDLSAARRSAHRLSAAHPDAPDRRPGPFREACAREVRALLDSGLNRLPDKLRLPFVLCELEGRTNAEAAAELGCPVGTVESRLTRARQRLRAWLTARGVVPASAGAAVALPESARAAMVRAARPAALSPTVRALAARATPAVVSANLRVALAVGLSVVCTVGLVLTANEPARTPPALTRHADTMPLPATAREGDQVPLPAGAVARLGSPHLRHGGWVYDICFSADGARIASTGSDGTVCVWDGATGKRLFIVRRKEGGFNRVAFAPGARSWPQGRAHR</sequence>
<dbReference type="InterPro" id="IPR007627">
    <property type="entry name" value="RNA_pol_sigma70_r2"/>
</dbReference>
<dbReference type="InterPro" id="IPR013249">
    <property type="entry name" value="RNA_pol_sigma70_r4_t2"/>
</dbReference>
<dbReference type="CDD" id="cd06171">
    <property type="entry name" value="Sigma70_r4"/>
    <property type="match status" value="1"/>
</dbReference>
<dbReference type="Gene3D" id="1.10.1740.10">
    <property type="match status" value="1"/>
</dbReference>
<evidence type="ECO:0000256" key="3">
    <source>
        <dbReference type="ARBA" id="ARBA00023082"/>
    </source>
</evidence>
<evidence type="ECO:0000256" key="6">
    <source>
        <dbReference type="PROSITE-ProRule" id="PRU00221"/>
    </source>
</evidence>
<dbReference type="GO" id="GO:0006352">
    <property type="term" value="P:DNA-templated transcription initiation"/>
    <property type="evidence" value="ECO:0007669"/>
    <property type="project" value="InterPro"/>
</dbReference>
<evidence type="ECO:0000256" key="5">
    <source>
        <dbReference type="ARBA" id="ARBA00023163"/>
    </source>
</evidence>
<dbReference type="PROSITE" id="PS50294">
    <property type="entry name" value="WD_REPEATS_REGION"/>
    <property type="match status" value="1"/>
</dbReference>
<dbReference type="SUPFAM" id="SSF88659">
    <property type="entry name" value="Sigma3 and sigma4 domains of RNA polymerase sigma factors"/>
    <property type="match status" value="1"/>
</dbReference>
<dbReference type="Proteomes" id="UP000464178">
    <property type="component" value="Chromosome"/>
</dbReference>
<organism evidence="9 10">
    <name type="scientific">Gemmata massiliana</name>
    <dbReference type="NCBI Taxonomy" id="1210884"/>
    <lineage>
        <taxon>Bacteria</taxon>
        <taxon>Pseudomonadati</taxon>
        <taxon>Planctomycetota</taxon>
        <taxon>Planctomycetia</taxon>
        <taxon>Gemmatales</taxon>
        <taxon>Gemmataceae</taxon>
        <taxon>Gemmata</taxon>
    </lineage>
</organism>
<dbReference type="InterPro" id="IPR001680">
    <property type="entry name" value="WD40_rpt"/>
</dbReference>
<dbReference type="PANTHER" id="PTHR43133">
    <property type="entry name" value="RNA POLYMERASE ECF-TYPE SIGMA FACTO"/>
    <property type="match status" value="1"/>
</dbReference>
<keyword evidence="4" id="KW-0238">DNA-binding</keyword>
<dbReference type="InterPro" id="IPR015943">
    <property type="entry name" value="WD40/YVTN_repeat-like_dom_sf"/>
</dbReference>
<dbReference type="GO" id="GO:0016987">
    <property type="term" value="F:sigma factor activity"/>
    <property type="evidence" value="ECO:0007669"/>
    <property type="project" value="UniProtKB-KW"/>
</dbReference>
<dbReference type="InterPro" id="IPR039425">
    <property type="entry name" value="RNA_pol_sigma-70-like"/>
</dbReference>
<evidence type="ECO:0000313" key="9">
    <source>
        <dbReference type="EMBL" id="VTR94185.1"/>
    </source>
</evidence>
<dbReference type="PANTHER" id="PTHR43133:SF8">
    <property type="entry name" value="RNA POLYMERASE SIGMA FACTOR HI_1459-RELATED"/>
    <property type="match status" value="1"/>
</dbReference>
<dbReference type="GO" id="GO:0003677">
    <property type="term" value="F:DNA binding"/>
    <property type="evidence" value="ECO:0007669"/>
    <property type="project" value="UniProtKB-KW"/>
</dbReference>
<dbReference type="GO" id="GO:0005829">
    <property type="term" value="C:cytosol"/>
    <property type="evidence" value="ECO:0007669"/>
    <property type="project" value="UniProtKB-ARBA"/>
</dbReference>
<protein>
    <submittedName>
        <fullName evidence="9">Uncharacterized protein</fullName>
    </submittedName>
</protein>
<gene>
    <name evidence="9" type="ORF">SOIL9_35290</name>
</gene>
<keyword evidence="5" id="KW-0804">Transcription</keyword>
<dbReference type="KEGG" id="gms:SOIL9_35290"/>
<feature type="domain" description="RNA polymerase sigma factor 70 region 4 type 2" evidence="8">
    <location>
        <begin position="99"/>
        <end position="149"/>
    </location>
</feature>
<dbReference type="Gene3D" id="2.130.10.10">
    <property type="entry name" value="YVTN repeat-like/Quinoprotein amine dehydrogenase"/>
    <property type="match status" value="1"/>
</dbReference>
<dbReference type="Gene3D" id="1.10.10.10">
    <property type="entry name" value="Winged helix-like DNA-binding domain superfamily/Winged helix DNA-binding domain"/>
    <property type="match status" value="1"/>
</dbReference>
<dbReference type="PROSITE" id="PS50082">
    <property type="entry name" value="WD_REPEATS_2"/>
    <property type="match status" value="1"/>
</dbReference>
<evidence type="ECO:0000256" key="1">
    <source>
        <dbReference type="ARBA" id="ARBA00010641"/>
    </source>
</evidence>